<protein>
    <submittedName>
        <fullName evidence="2">Uncharacterized protein</fullName>
    </submittedName>
</protein>
<keyword evidence="4" id="KW-1185">Reference proteome</keyword>
<evidence type="ECO:0000313" key="2">
    <source>
        <dbReference type="EMBL" id="SHG30717.1"/>
    </source>
</evidence>
<name>A0A1M5IQX6_9FLAO</name>
<dbReference type="Proteomes" id="UP000184384">
    <property type="component" value="Unassembled WGS sequence"/>
</dbReference>
<organism evidence="2 3">
    <name type="scientific">Flavobacterium granuli</name>
    <dbReference type="NCBI Taxonomy" id="280093"/>
    <lineage>
        <taxon>Bacteria</taxon>
        <taxon>Pseudomonadati</taxon>
        <taxon>Bacteroidota</taxon>
        <taxon>Flavobacteriia</taxon>
        <taxon>Flavobacteriales</taxon>
        <taxon>Flavobacteriaceae</taxon>
        <taxon>Flavobacterium</taxon>
    </lineage>
</organism>
<gene>
    <name evidence="1" type="ORF">BC624_101362</name>
    <name evidence="2" type="ORF">SAMN05443373_101362</name>
</gene>
<accession>A0A1M5IQX6</accession>
<dbReference type="STRING" id="280093.SAMN05443373_101362"/>
<sequence>MMWHIVYMEPPTDSDIKRGNSTAKYIMLQEKNIIM</sequence>
<reference evidence="3" key="2">
    <citation type="submission" date="2016-11" db="EMBL/GenBank/DDBJ databases">
        <authorList>
            <person name="Varghese N."/>
            <person name="Submissions S."/>
        </authorList>
    </citation>
    <scope>NUCLEOTIDE SEQUENCE [LARGE SCALE GENOMIC DNA]</scope>
    <source>
        <strain evidence="3">DSM 19729</strain>
    </source>
</reference>
<evidence type="ECO:0000313" key="1">
    <source>
        <dbReference type="EMBL" id="PRZ28076.1"/>
    </source>
</evidence>
<evidence type="ECO:0000313" key="4">
    <source>
        <dbReference type="Proteomes" id="UP000237771"/>
    </source>
</evidence>
<reference evidence="2" key="1">
    <citation type="submission" date="2016-11" db="EMBL/GenBank/DDBJ databases">
        <authorList>
            <person name="Jaros S."/>
            <person name="Januszkiewicz K."/>
            <person name="Wedrychowicz H."/>
        </authorList>
    </citation>
    <scope>NUCLEOTIDE SEQUENCE [LARGE SCALE GENOMIC DNA]</scope>
    <source>
        <strain evidence="2">DSM 19729</strain>
    </source>
</reference>
<dbReference type="AlphaFoldDB" id="A0A1M5IQX6"/>
<proteinExistence type="predicted"/>
<evidence type="ECO:0000313" key="3">
    <source>
        <dbReference type="Proteomes" id="UP000184384"/>
    </source>
</evidence>
<dbReference type="EMBL" id="PVUB01000001">
    <property type="protein sequence ID" value="PRZ28076.1"/>
    <property type="molecule type" value="Genomic_DNA"/>
</dbReference>
<dbReference type="Proteomes" id="UP000237771">
    <property type="component" value="Unassembled WGS sequence"/>
</dbReference>
<reference evidence="1 4" key="3">
    <citation type="submission" date="2018-03" db="EMBL/GenBank/DDBJ databases">
        <title>Genomic Encyclopedia of Archaeal and Bacterial Type Strains, Phase II (KMG-II): from individual species to whole genera.</title>
        <authorList>
            <person name="Goeker M."/>
        </authorList>
    </citation>
    <scope>NUCLEOTIDE SEQUENCE [LARGE SCALE GENOMIC DNA]</scope>
    <source>
        <strain evidence="1 4">DSM 17797</strain>
    </source>
</reference>
<dbReference type="EMBL" id="FQWO01000001">
    <property type="protein sequence ID" value="SHG30717.1"/>
    <property type="molecule type" value="Genomic_DNA"/>
</dbReference>